<dbReference type="RefSeq" id="WP_188938420.1">
    <property type="nucleotide sequence ID" value="NZ_BMIA01000005.1"/>
</dbReference>
<comment type="caution">
    <text evidence="1">The sequence shown here is derived from an EMBL/GenBank/DDBJ whole genome shotgun (WGS) entry which is preliminary data.</text>
</comment>
<reference evidence="2" key="1">
    <citation type="journal article" date="2019" name="Int. J. Syst. Evol. Microbiol.">
        <title>The Global Catalogue of Microorganisms (GCM) 10K type strain sequencing project: providing services to taxonomists for standard genome sequencing and annotation.</title>
        <authorList>
            <consortium name="The Broad Institute Genomics Platform"/>
            <consortium name="The Broad Institute Genome Sequencing Center for Infectious Disease"/>
            <person name="Wu L."/>
            <person name="Ma J."/>
        </authorList>
    </citation>
    <scope>NUCLEOTIDE SEQUENCE [LARGE SCALE GENOMIC DNA]</scope>
    <source>
        <strain evidence="2">CGMCC 1.15288</strain>
    </source>
</reference>
<gene>
    <name evidence="1" type="ORF">GCM10007423_53730</name>
</gene>
<protein>
    <submittedName>
        <fullName evidence="1">Uncharacterized protein</fullName>
    </submittedName>
</protein>
<proteinExistence type="predicted"/>
<sequence>MAKLLIIGQIPPPIGGVTEHVRRLTQNLRRTGFPFDFCDPGKASLASILFKIATHRTIHIHFSNPGTQALFAAFCRLTFKKLIITYHGRWGRYGALVNWVVKLSAYLAHVPIVQERASLLQAFNCNARARQISTYIPDADILPLPARLQAAIASRRNDYQATFCTNAWNVTFDKNGQETYGISEMIARFADYPEYQLLVSDPSCNYRLYIEKHTRHIPNNLLFISQLHDFKSILLLSDAFIRNTTTDGGSLSIHEARELGIPVLASAAVERPPFCSVFQDFSKADLKEKLEEARRLITLPGTTYDAVGELIKLYQEIA</sequence>
<keyword evidence="2" id="KW-1185">Reference proteome</keyword>
<accession>A0ABQ1Z590</accession>
<evidence type="ECO:0000313" key="1">
    <source>
        <dbReference type="EMBL" id="GGH50801.1"/>
    </source>
</evidence>
<evidence type="ECO:0000313" key="2">
    <source>
        <dbReference type="Proteomes" id="UP000600214"/>
    </source>
</evidence>
<dbReference type="Gene3D" id="3.40.50.2000">
    <property type="entry name" value="Glycogen Phosphorylase B"/>
    <property type="match status" value="2"/>
</dbReference>
<name>A0ABQ1Z590_9BACT</name>
<dbReference type="Proteomes" id="UP000600214">
    <property type="component" value="Unassembled WGS sequence"/>
</dbReference>
<dbReference type="SUPFAM" id="SSF53756">
    <property type="entry name" value="UDP-Glycosyltransferase/glycogen phosphorylase"/>
    <property type="match status" value="1"/>
</dbReference>
<dbReference type="EMBL" id="BMIA01000005">
    <property type="protein sequence ID" value="GGH50801.1"/>
    <property type="molecule type" value="Genomic_DNA"/>
</dbReference>
<organism evidence="1 2">
    <name type="scientific">Dyadobacter endophyticus</name>
    <dbReference type="NCBI Taxonomy" id="1749036"/>
    <lineage>
        <taxon>Bacteria</taxon>
        <taxon>Pseudomonadati</taxon>
        <taxon>Bacteroidota</taxon>
        <taxon>Cytophagia</taxon>
        <taxon>Cytophagales</taxon>
        <taxon>Spirosomataceae</taxon>
        <taxon>Dyadobacter</taxon>
    </lineage>
</organism>